<evidence type="ECO:0000256" key="1">
    <source>
        <dbReference type="PROSITE-ProRule" id="PRU00339"/>
    </source>
</evidence>
<evidence type="ECO:0000313" key="3">
    <source>
        <dbReference type="Proteomes" id="UP000245119"/>
    </source>
</evidence>
<dbReference type="OrthoDB" id="6095748at2759"/>
<evidence type="ECO:0000313" key="2">
    <source>
        <dbReference type="EMBL" id="PVD19693.1"/>
    </source>
</evidence>
<dbReference type="SUPFAM" id="SSF48452">
    <property type="entry name" value="TPR-like"/>
    <property type="match status" value="1"/>
</dbReference>
<sequence>MGITEHEKQLIEKYTQEAFQLPRDEAIKKITMAYKHAQEMGNQFTIRACATNLGAMYISSGRKEDAEKGLKYLDEARPPDGCADCASNGDLFFNMGLAYEVLKSYKRANDYFEKAWNEYKKERDNLSMEIDTLKRLIKACSMRKKSAEVIRWYITLEETCQKALQPLERLQAMVKRISLQRFLKEDYSEGLNECCKEVDNLLLNDPTSVPNEYLVKVAVLLTQSRLTEHAKKYLEVAQERFEMEDEDSLEQAVVLQNLGTICYYQSQWKHSATYHSDAAKIFKKYSSLQFSSRSPILSKTAKLCLGQCLASQALALVKMESLDDARLKFLEALNMAKESDDQENKWQLEEVLGAVHFRLAVYDCDIPKPVMSDSARPLSKLQLENMEKSIMFYKEALADQAKLLKDTSSVQDRILKKLILVQTFKETSQKILSLQGLDHANLHLNEHQG</sequence>
<accession>A0A2T7NET7</accession>
<dbReference type="AlphaFoldDB" id="A0A2T7NET7"/>
<dbReference type="InterPro" id="IPR019734">
    <property type="entry name" value="TPR_rpt"/>
</dbReference>
<name>A0A2T7NET7_POMCA</name>
<dbReference type="InterPro" id="IPR011990">
    <property type="entry name" value="TPR-like_helical_dom_sf"/>
</dbReference>
<dbReference type="PROSITE" id="PS50005">
    <property type="entry name" value="TPR"/>
    <property type="match status" value="1"/>
</dbReference>
<dbReference type="Gene3D" id="1.25.40.10">
    <property type="entry name" value="Tetratricopeptide repeat domain"/>
    <property type="match status" value="2"/>
</dbReference>
<organism evidence="2 3">
    <name type="scientific">Pomacea canaliculata</name>
    <name type="common">Golden apple snail</name>
    <dbReference type="NCBI Taxonomy" id="400727"/>
    <lineage>
        <taxon>Eukaryota</taxon>
        <taxon>Metazoa</taxon>
        <taxon>Spiralia</taxon>
        <taxon>Lophotrochozoa</taxon>
        <taxon>Mollusca</taxon>
        <taxon>Gastropoda</taxon>
        <taxon>Caenogastropoda</taxon>
        <taxon>Architaenioglossa</taxon>
        <taxon>Ampullarioidea</taxon>
        <taxon>Ampullariidae</taxon>
        <taxon>Pomacea</taxon>
    </lineage>
</organism>
<reference evidence="2 3" key="1">
    <citation type="submission" date="2018-04" db="EMBL/GenBank/DDBJ databases">
        <title>The genome of golden apple snail Pomacea canaliculata provides insight into stress tolerance and invasive adaptation.</title>
        <authorList>
            <person name="Liu C."/>
            <person name="Liu B."/>
            <person name="Ren Y."/>
            <person name="Zhang Y."/>
            <person name="Wang H."/>
            <person name="Li S."/>
            <person name="Jiang F."/>
            <person name="Yin L."/>
            <person name="Zhang G."/>
            <person name="Qian W."/>
            <person name="Fan W."/>
        </authorList>
    </citation>
    <scope>NUCLEOTIDE SEQUENCE [LARGE SCALE GENOMIC DNA]</scope>
    <source>
        <strain evidence="2">SZHN2017</strain>
        <tissue evidence="2">Muscle</tissue>
    </source>
</reference>
<gene>
    <name evidence="2" type="ORF">C0Q70_20184</name>
</gene>
<dbReference type="STRING" id="400727.A0A2T7NET7"/>
<proteinExistence type="predicted"/>
<dbReference type="InterPro" id="IPR024812">
    <property type="entry name" value="TPR_24"/>
</dbReference>
<protein>
    <recommendedName>
        <fullName evidence="4">MalT-like TPR region domain-containing protein</fullName>
    </recommendedName>
</protein>
<dbReference type="SMART" id="SM00028">
    <property type="entry name" value="TPR"/>
    <property type="match status" value="3"/>
</dbReference>
<dbReference type="PANTHER" id="PTHR47050:SF1">
    <property type="entry name" value="TETRATRICOPEPTIDE REPEAT PROTEIN 24-LIKE"/>
    <property type="match status" value="1"/>
</dbReference>
<dbReference type="Proteomes" id="UP000245119">
    <property type="component" value="Linkage Group LG13"/>
</dbReference>
<keyword evidence="3" id="KW-1185">Reference proteome</keyword>
<dbReference type="PANTHER" id="PTHR47050">
    <property type="entry name" value="TETRATRICOPEPTIDE REPEAT PROTEIN 24"/>
    <property type="match status" value="1"/>
</dbReference>
<comment type="caution">
    <text evidence="2">The sequence shown here is derived from an EMBL/GenBank/DDBJ whole genome shotgun (WGS) entry which is preliminary data.</text>
</comment>
<keyword evidence="1" id="KW-0802">TPR repeat</keyword>
<evidence type="ECO:0008006" key="4">
    <source>
        <dbReference type="Google" id="ProtNLM"/>
    </source>
</evidence>
<dbReference type="EMBL" id="PZQS01000013">
    <property type="protein sequence ID" value="PVD19693.1"/>
    <property type="molecule type" value="Genomic_DNA"/>
</dbReference>
<feature type="repeat" description="TPR" evidence="1">
    <location>
        <begin position="89"/>
        <end position="122"/>
    </location>
</feature>